<dbReference type="InterPro" id="IPR036868">
    <property type="entry name" value="TusA-like_sf"/>
</dbReference>
<dbReference type="SUPFAM" id="SSF64307">
    <property type="entry name" value="SirA-like"/>
    <property type="match status" value="1"/>
</dbReference>
<organism evidence="2 3">
    <name type="scientific">Candidatus Flavonifractor merdipullorum</name>
    <dbReference type="NCBI Taxonomy" id="2838590"/>
    <lineage>
        <taxon>Bacteria</taxon>
        <taxon>Bacillati</taxon>
        <taxon>Bacillota</taxon>
        <taxon>Clostridia</taxon>
        <taxon>Eubacteriales</taxon>
        <taxon>Oscillospiraceae</taxon>
        <taxon>Flavonifractor</taxon>
    </lineage>
</organism>
<sequence length="199" mass="21342">MTKTIDARGKACPMPVLMARQAITEGSDRLIVLVDNETAVGNLQRMAASQGYEAAVTGAGDSFTLTLTKAGAAPAEEPAREAVPVPQKKDWVLFVGKDIVGDGDRMLGANLMRMLFYTLTQSEDLPGAVLFMNSGVLLAAEDEQIISHLKELRSRGVEVLVCGTCLNFYSLTDPLAVGTVSNMYDILTRMQTASKVVTL</sequence>
<dbReference type="InterPro" id="IPR027396">
    <property type="entry name" value="DsrEFH-like"/>
</dbReference>
<dbReference type="SUPFAM" id="SSF75169">
    <property type="entry name" value="DsrEFH-like"/>
    <property type="match status" value="1"/>
</dbReference>
<dbReference type="CDD" id="cd03421">
    <property type="entry name" value="SirA_like_N"/>
    <property type="match status" value="1"/>
</dbReference>
<dbReference type="InterPro" id="IPR019870">
    <property type="entry name" value="Se_metab_YedF"/>
</dbReference>
<feature type="domain" description="UPF0033" evidence="1">
    <location>
        <begin position="3"/>
        <end position="69"/>
    </location>
</feature>
<reference evidence="2" key="1">
    <citation type="journal article" date="2021" name="PeerJ">
        <title>Extensive microbial diversity within the chicken gut microbiome revealed by metagenomics and culture.</title>
        <authorList>
            <person name="Gilroy R."/>
            <person name="Ravi A."/>
            <person name="Getino M."/>
            <person name="Pursley I."/>
            <person name="Horton D.L."/>
            <person name="Alikhan N.F."/>
            <person name="Baker D."/>
            <person name="Gharbi K."/>
            <person name="Hall N."/>
            <person name="Watson M."/>
            <person name="Adriaenssens E.M."/>
            <person name="Foster-Nyarko E."/>
            <person name="Jarju S."/>
            <person name="Secka A."/>
            <person name="Antonio M."/>
            <person name="Oren A."/>
            <person name="Chaudhuri R.R."/>
            <person name="La Ragione R."/>
            <person name="Hildebrand F."/>
            <person name="Pallen M.J."/>
        </authorList>
    </citation>
    <scope>NUCLEOTIDE SEQUENCE</scope>
    <source>
        <strain evidence="2">ChiGjej6B6-1540</strain>
    </source>
</reference>
<reference evidence="2" key="2">
    <citation type="submission" date="2021-04" db="EMBL/GenBank/DDBJ databases">
        <authorList>
            <person name="Gilroy R."/>
        </authorList>
    </citation>
    <scope>NUCLEOTIDE SEQUENCE</scope>
    <source>
        <strain evidence="2">ChiGjej6B6-1540</strain>
    </source>
</reference>
<name>A0A9D1RWB3_9FIRM</name>
<dbReference type="Pfam" id="PF01206">
    <property type="entry name" value="TusA"/>
    <property type="match status" value="1"/>
</dbReference>
<dbReference type="EMBL" id="DXGA01000206">
    <property type="protein sequence ID" value="HIW94745.1"/>
    <property type="molecule type" value="Genomic_DNA"/>
</dbReference>
<protein>
    <submittedName>
        <fullName evidence="2">Sulfurtransferase-like selenium metabolism protein YedF</fullName>
    </submittedName>
</protein>
<evidence type="ECO:0000313" key="2">
    <source>
        <dbReference type="EMBL" id="HIW94745.1"/>
    </source>
</evidence>
<gene>
    <name evidence="2" type="primary">yedF</name>
    <name evidence="2" type="ORF">H9868_09460</name>
</gene>
<dbReference type="InterPro" id="IPR003787">
    <property type="entry name" value="Sulphur_relay_DsrE/F-like"/>
</dbReference>
<comment type="caution">
    <text evidence="2">The sequence shown here is derived from an EMBL/GenBank/DDBJ whole genome shotgun (WGS) entry which is preliminary data.</text>
</comment>
<proteinExistence type="predicted"/>
<dbReference type="Pfam" id="PF02635">
    <property type="entry name" value="DsrE"/>
    <property type="match status" value="1"/>
</dbReference>
<dbReference type="AlphaFoldDB" id="A0A9D1RWB3"/>
<accession>A0A9D1RWB3</accession>
<dbReference type="Gene3D" id="3.30.110.40">
    <property type="entry name" value="TusA-like domain"/>
    <property type="match status" value="1"/>
</dbReference>
<evidence type="ECO:0000259" key="1">
    <source>
        <dbReference type="Pfam" id="PF01206"/>
    </source>
</evidence>
<dbReference type="Proteomes" id="UP000824192">
    <property type="component" value="Unassembled WGS sequence"/>
</dbReference>
<dbReference type="InterPro" id="IPR001455">
    <property type="entry name" value="TusA-like"/>
</dbReference>
<evidence type="ECO:0000313" key="3">
    <source>
        <dbReference type="Proteomes" id="UP000824192"/>
    </source>
</evidence>
<dbReference type="NCBIfam" id="TIGR03527">
    <property type="entry name" value="selenium_YedF"/>
    <property type="match status" value="1"/>
</dbReference>